<gene>
    <name evidence="1" type="ordered locus">Tmz1t_2233</name>
</gene>
<dbReference type="eggNOG" id="ENOG502ZCI5">
    <property type="taxonomic scope" value="Bacteria"/>
</dbReference>
<evidence type="ECO:0000313" key="1">
    <source>
        <dbReference type="EMBL" id="ACK54973.1"/>
    </source>
</evidence>
<dbReference type="Pfam" id="PF08798">
    <property type="entry name" value="CRISPR_assoc"/>
    <property type="match status" value="1"/>
</dbReference>
<dbReference type="AlphaFoldDB" id="C4ZJY2"/>
<dbReference type="Proteomes" id="UP000002186">
    <property type="component" value="Chromosome"/>
</dbReference>
<dbReference type="SMART" id="SM01101">
    <property type="entry name" value="CRISPR_assoc"/>
    <property type="match status" value="1"/>
</dbReference>
<reference evidence="1 2" key="2">
    <citation type="journal article" date="2012" name="Stand. Genomic Sci.">
        <title>Complete genome sequence of Thauera aminoaromatica strain MZ1T.</title>
        <authorList>
            <person name="Jiang K."/>
            <person name="Sanseverino J."/>
            <person name="Chauhan A."/>
            <person name="Lucas S."/>
            <person name="Copeland A."/>
            <person name="Lapidus A."/>
            <person name="Del Rio T.G."/>
            <person name="Dalin E."/>
            <person name="Tice H."/>
            <person name="Bruce D."/>
            <person name="Goodwin L."/>
            <person name="Pitluck S."/>
            <person name="Sims D."/>
            <person name="Brettin T."/>
            <person name="Detter J.C."/>
            <person name="Han C."/>
            <person name="Chang Y.J."/>
            <person name="Larimer F."/>
            <person name="Land M."/>
            <person name="Hauser L."/>
            <person name="Kyrpides N.C."/>
            <person name="Mikhailova N."/>
            <person name="Moser S."/>
            <person name="Jegier P."/>
            <person name="Close D."/>
            <person name="Debruyn J.M."/>
            <person name="Wang Y."/>
            <person name="Layton A.C."/>
            <person name="Allen M.S."/>
            <person name="Sayler G.S."/>
        </authorList>
    </citation>
    <scope>NUCLEOTIDE SEQUENCE [LARGE SCALE GENOMIC DNA]</scope>
    <source>
        <strain evidence="1 2">MZ1T</strain>
    </source>
</reference>
<dbReference type="RefSeq" id="WP_012585437.1">
    <property type="nucleotide sequence ID" value="NC_011662.2"/>
</dbReference>
<dbReference type="NCBIfam" id="TIGR01907">
    <property type="entry name" value="casE_Cse3"/>
    <property type="match status" value="1"/>
</dbReference>
<evidence type="ECO:0000313" key="2">
    <source>
        <dbReference type="Proteomes" id="UP000002186"/>
    </source>
</evidence>
<name>C4ZJY2_THASP</name>
<dbReference type="EMBL" id="CP001281">
    <property type="protein sequence ID" value="ACK54973.1"/>
    <property type="molecule type" value="Genomic_DNA"/>
</dbReference>
<sequence>MSLTLLQCHPDPHRLAAWATRFGLTAGGDDLGYALHTLLAAAFGDLAPKPFRHFGDVRGLLAYSGQGADRIHTAAQMAAPDVHAVLGLERFAARSFPTDWAAGRRLGFELRVRPVLRTKDGRERDVFLSQAEKRGVAEKELSREAVYLEWLQRELARGDAANVDRAQLDGFRLTSSLRKGSAVVGRRPAQRVTGPDALFSGELTVRDPAGFAALIARGVGRHRAFGFGMLLLRPPSEC</sequence>
<dbReference type="STRING" id="85643.Tmz1t_2233"/>
<dbReference type="KEGG" id="tmz:Tmz1t_2233"/>
<dbReference type="Gene3D" id="3.30.70.1210">
    <property type="entry name" value="Crispr-associated protein, domain 2"/>
    <property type="match status" value="1"/>
</dbReference>
<dbReference type="HOGENOM" id="CLU_1049213_0_0_4"/>
<dbReference type="SUPFAM" id="SSF117987">
    <property type="entry name" value="CRISPR-associated protein"/>
    <property type="match status" value="1"/>
</dbReference>
<reference evidence="2" key="1">
    <citation type="submission" date="2009-05" db="EMBL/GenBank/DDBJ databases">
        <title>Complete sequence of chromosome of Thauera sp. MZ1T.</title>
        <authorList>
            <consortium name="US DOE Joint Genome Institute"/>
            <person name="Lucas S."/>
            <person name="Copeland A."/>
            <person name="Lapidus A."/>
            <person name="Glavina del Rio T."/>
            <person name="Dalin E."/>
            <person name="Tice H."/>
            <person name="Bruce D."/>
            <person name="Goodwin L."/>
            <person name="Pitluck S."/>
            <person name="Sims D."/>
            <person name="Brettin T."/>
            <person name="Detter J.C."/>
            <person name="Han C."/>
            <person name="Larimer F."/>
            <person name="Land M."/>
            <person name="Hauser L."/>
            <person name="Kyrpides N."/>
            <person name="Mikhailova N."/>
            <person name="Sayler G.S."/>
        </authorList>
    </citation>
    <scope>NUCLEOTIDE SEQUENCE [LARGE SCALE GENOMIC DNA]</scope>
    <source>
        <strain evidence="2">MZ1T</strain>
    </source>
</reference>
<accession>C4ZJY2</accession>
<dbReference type="InterPro" id="IPR010179">
    <property type="entry name" value="CRISPR-assoc_prot_Cse3"/>
</dbReference>
<dbReference type="OrthoDB" id="9795689at2"/>
<protein>
    <submittedName>
        <fullName evidence="1">CRISPR-associated protein, Cse3 family</fullName>
    </submittedName>
</protein>
<proteinExistence type="predicted"/>
<organism evidence="1 2">
    <name type="scientific">Thauera aminoaromatica</name>
    <dbReference type="NCBI Taxonomy" id="164330"/>
    <lineage>
        <taxon>Bacteria</taxon>
        <taxon>Pseudomonadati</taxon>
        <taxon>Pseudomonadota</taxon>
        <taxon>Betaproteobacteria</taxon>
        <taxon>Rhodocyclales</taxon>
        <taxon>Zoogloeaceae</taxon>
        <taxon>Thauera</taxon>
    </lineage>
</organism>
<keyword evidence="2" id="KW-1185">Reference proteome</keyword>